<dbReference type="InterPro" id="IPR001608">
    <property type="entry name" value="Ala_racemase_N"/>
</dbReference>
<dbReference type="Proteomes" id="UP001209681">
    <property type="component" value="Unassembled WGS sequence"/>
</dbReference>
<evidence type="ECO:0000313" key="6">
    <source>
        <dbReference type="Proteomes" id="UP001209681"/>
    </source>
</evidence>
<dbReference type="PROSITE" id="PS01211">
    <property type="entry name" value="UPF0001"/>
    <property type="match status" value="1"/>
</dbReference>
<dbReference type="CDD" id="cd00635">
    <property type="entry name" value="PLPDE_III_YBL036c_like"/>
    <property type="match status" value="1"/>
</dbReference>
<dbReference type="InterPro" id="IPR011078">
    <property type="entry name" value="PyrdxlP_homeostasis"/>
</dbReference>
<dbReference type="Gene3D" id="3.20.20.10">
    <property type="entry name" value="Alanine racemase"/>
    <property type="match status" value="1"/>
</dbReference>
<feature type="modified residue" description="N6-(pyridoxal phosphate)lysine" evidence="2">
    <location>
        <position position="35"/>
    </location>
</feature>
<dbReference type="EMBL" id="JAPFPW010000006">
    <property type="protein sequence ID" value="MCW7753715.1"/>
    <property type="molecule type" value="Genomic_DNA"/>
</dbReference>
<dbReference type="PANTHER" id="PTHR10146:SF14">
    <property type="entry name" value="PYRIDOXAL PHOSPHATE HOMEOSTASIS PROTEIN"/>
    <property type="match status" value="1"/>
</dbReference>
<evidence type="ECO:0000259" key="4">
    <source>
        <dbReference type="Pfam" id="PF01168"/>
    </source>
</evidence>
<evidence type="ECO:0000256" key="1">
    <source>
        <dbReference type="ARBA" id="ARBA00022898"/>
    </source>
</evidence>
<evidence type="ECO:0000313" key="5">
    <source>
        <dbReference type="EMBL" id="MCW7753715.1"/>
    </source>
</evidence>
<name>A0ABT3N8D7_9BACT</name>
<dbReference type="PIRSF" id="PIRSF004848">
    <property type="entry name" value="YBL036c_PLPDEIII"/>
    <property type="match status" value="1"/>
</dbReference>
<reference evidence="5 6" key="1">
    <citation type="submission" date="2022-11" db="EMBL/GenBank/DDBJ databases">
        <title>Desulfobotulus tamanensis H1 sp. nov. - anaerobic, alkaliphilic, sulphate reducing bacterium isolated from terrestrial mud volcano.</title>
        <authorList>
            <person name="Frolova A."/>
            <person name="Merkel A.Y."/>
            <person name="Slobodkin A.I."/>
        </authorList>
    </citation>
    <scope>NUCLEOTIDE SEQUENCE [LARGE SCALE GENOMIC DNA]</scope>
    <source>
        <strain evidence="5 6">H1</strain>
    </source>
</reference>
<comment type="similarity">
    <text evidence="2 3">Belongs to the pyridoxal phosphate-binding protein YggS/PROSC family.</text>
</comment>
<comment type="function">
    <text evidence="2">Pyridoxal 5'-phosphate (PLP)-binding protein, which is involved in PLP homeostasis.</text>
</comment>
<protein>
    <recommendedName>
        <fullName evidence="2">Pyridoxal phosphate homeostasis protein</fullName>
        <shortName evidence="2">PLP homeostasis protein</shortName>
    </recommendedName>
</protein>
<feature type="domain" description="Alanine racemase N-terminal" evidence="4">
    <location>
        <begin position="23"/>
        <end position="227"/>
    </location>
</feature>
<evidence type="ECO:0000256" key="2">
    <source>
        <dbReference type="HAMAP-Rule" id="MF_02087"/>
    </source>
</evidence>
<comment type="caution">
    <text evidence="5">The sequence shown here is derived from an EMBL/GenBank/DDBJ whole genome shotgun (WGS) entry which is preliminary data.</text>
</comment>
<dbReference type="RefSeq" id="WP_265424583.1">
    <property type="nucleotide sequence ID" value="NZ_JAPFPW010000006.1"/>
</dbReference>
<organism evidence="5 6">
    <name type="scientific">Desulfobotulus pelophilus</name>
    <dbReference type="NCBI Taxonomy" id="2823377"/>
    <lineage>
        <taxon>Bacteria</taxon>
        <taxon>Pseudomonadati</taxon>
        <taxon>Thermodesulfobacteriota</taxon>
        <taxon>Desulfobacteria</taxon>
        <taxon>Desulfobacterales</taxon>
        <taxon>Desulfobacteraceae</taxon>
        <taxon>Desulfobotulus</taxon>
    </lineage>
</organism>
<dbReference type="Pfam" id="PF01168">
    <property type="entry name" value="Ala_racemase_N"/>
    <property type="match status" value="1"/>
</dbReference>
<dbReference type="NCBIfam" id="TIGR00044">
    <property type="entry name" value="YggS family pyridoxal phosphate-dependent enzyme"/>
    <property type="match status" value="1"/>
</dbReference>
<gene>
    <name evidence="5" type="ORF">OOT00_06925</name>
</gene>
<dbReference type="SUPFAM" id="SSF51419">
    <property type="entry name" value="PLP-binding barrel"/>
    <property type="match status" value="1"/>
</dbReference>
<dbReference type="PANTHER" id="PTHR10146">
    <property type="entry name" value="PROLINE SYNTHETASE CO-TRANSCRIBED BACTERIAL HOMOLOG PROTEIN"/>
    <property type="match status" value="1"/>
</dbReference>
<accession>A0ABT3N8D7</accession>
<dbReference type="HAMAP" id="MF_02087">
    <property type="entry name" value="PLP_homeostasis"/>
    <property type="match status" value="1"/>
</dbReference>
<keyword evidence="6" id="KW-1185">Reference proteome</keyword>
<keyword evidence="1 2" id="KW-0663">Pyridoxal phosphate</keyword>
<proteinExistence type="inferred from homology"/>
<dbReference type="InterPro" id="IPR029066">
    <property type="entry name" value="PLP-binding_barrel"/>
</dbReference>
<evidence type="ECO:0000256" key="3">
    <source>
        <dbReference type="RuleBase" id="RU004514"/>
    </source>
</evidence>
<sequence>MNTSQRLANILQRMSDCCRRCGRESQPVSLVAVSKTKTESQIREASEAGQQVFGENYVQELVAKSENLKELALSWHFIGHLQRNKARLVVQHCELIHSIDSLRLADEINRQADRQNKVQGILLQIHMGGEETKNGILPEALPELLQKTASMPNLSVQGLMTIPPPAEHPEDNRPHFRHLRELMNACNQQAILNYPMTTLSMGMSDDFEVAIEEGATLIRIGTAVFGPRTPKT</sequence>